<gene>
    <name evidence="1" type="ORF">BCON_0176g00150</name>
</gene>
<dbReference type="AlphaFoldDB" id="A0A4Z1HUJ4"/>
<dbReference type="EMBL" id="PQXN01000176">
    <property type="protein sequence ID" value="TGO50782.1"/>
    <property type="molecule type" value="Genomic_DNA"/>
</dbReference>
<keyword evidence="2" id="KW-1185">Reference proteome</keyword>
<comment type="caution">
    <text evidence="1">The sequence shown here is derived from an EMBL/GenBank/DDBJ whole genome shotgun (WGS) entry which is preliminary data.</text>
</comment>
<sequence length="116" mass="12774">MPGRIGASKGEVPYGGNYIFDGSKFKPRVPDITEVLLMIEHVGIGNGTDPGWGSGAVTFTNILIESVSTKDWCNHENPQTWHPQDVKILDISTPFISTVRNGKKTCYIPWLVIDSN</sequence>
<name>A0A4Z1HUJ4_9HELO</name>
<reference evidence="1 2" key="1">
    <citation type="submission" date="2017-12" db="EMBL/GenBank/DDBJ databases">
        <title>Comparative genomics of Botrytis spp.</title>
        <authorList>
            <person name="Valero-Jimenez C.A."/>
            <person name="Tapia P."/>
            <person name="Veloso J."/>
            <person name="Silva-Moreno E."/>
            <person name="Staats M."/>
            <person name="Valdes J.H."/>
            <person name="Van Kan J.A.L."/>
        </authorList>
    </citation>
    <scope>NUCLEOTIDE SEQUENCE [LARGE SCALE GENOMIC DNA]</scope>
    <source>
        <strain evidence="1 2">MUCL11595</strain>
    </source>
</reference>
<protein>
    <submittedName>
        <fullName evidence="1">Uncharacterized protein</fullName>
    </submittedName>
</protein>
<accession>A0A4Z1HUJ4</accession>
<proteinExistence type="predicted"/>
<organism evidence="1 2">
    <name type="scientific">Botryotinia convoluta</name>
    <dbReference type="NCBI Taxonomy" id="54673"/>
    <lineage>
        <taxon>Eukaryota</taxon>
        <taxon>Fungi</taxon>
        <taxon>Dikarya</taxon>
        <taxon>Ascomycota</taxon>
        <taxon>Pezizomycotina</taxon>
        <taxon>Leotiomycetes</taxon>
        <taxon>Helotiales</taxon>
        <taxon>Sclerotiniaceae</taxon>
        <taxon>Botryotinia</taxon>
    </lineage>
</organism>
<dbReference type="OrthoDB" id="3524163at2759"/>
<evidence type="ECO:0000313" key="1">
    <source>
        <dbReference type="EMBL" id="TGO50782.1"/>
    </source>
</evidence>
<dbReference type="Proteomes" id="UP000297527">
    <property type="component" value="Unassembled WGS sequence"/>
</dbReference>
<evidence type="ECO:0000313" key="2">
    <source>
        <dbReference type="Proteomes" id="UP000297527"/>
    </source>
</evidence>